<evidence type="ECO:0000313" key="2">
    <source>
        <dbReference type="Proteomes" id="UP000220639"/>
    </source>
</evidence>
<gene>
    <name evidence="1" type="ORF">KOSB73_220514</name>
</gene>
<protein>
    <submittedName>
        <fullName evidence="1">Uncharacterized protein</fullName>
    </submittedName>
</protein>
<accession>A0A285B0G1</accession>
<organism evidence="1 2">
    <name type="scientific">Klebsiella grimontii</name>
    <dbReference type="NCBI Taxonomy" id="2058152"/>
    <lineage>
        <taxon>Bacteria</taxon>
        <taxon>Pseudomonadati</taxon>
        <taxon>Pseudomonadota</taxon>
        <taxon>Gammaproteobacteria</taxon>
        <taxon>Enterobacterales</taxon>
        <taxon>Enterobacteriaceae</taxon>
        <taxon>Klebsiella/Raoultella group</taxon>
        <taxon>Klebsiella</taxon>
    </lineage>
</organism>
<name>A0A285B0G1_9ENTR</name>
<dbReference type="Proteomes" id="UP000220639">
    <property type="component" value="Unassembled WGS sequence"/>
</dbReference>
<dbReference type="AlphaFoldDB" id="A0A285B0G1"/>
<dbReference type="EMBL" id="FZTC01000015">
    <property type="protein sequence ID" value="SNU34395.1"/>
    <property type="molecule type" value="Genomic_DNA"/>
</dbReference>
<proteinExistence type="predicted"/>
<evidence type="ECO:0000313" key="1">
    <source>
        <dbReference type="EMBL" id="SNU34395.1"/>
    </source>
</evidence>
<sequence>MSLLNKSRYLTGKIHTSSERAENKCEMAYKIRMTYNIPMILLEK</sequence>
<reference evidence="2" key="1">
    <citation type="submission" date="2017-08" db="EMBL/GenBank/DDBJ databases">
        <authorList>
            <person name="Brisse S."/>
        </authorList>
    </citation>
    <scope>NUCLEOTIDE SEQUENCE [LARGE SCALE GENOMIC DNA]</scope>
    <source>
        <strain evidence="2">06D021</strain>
    </source>
</reference>